<reference evidence="12" key="1">
    <citation type="submission" date="2020-05" db="UniProtKB">
        <authorList>
            <consortium name="EnsemblMetazoa"/>
        </authorList>
    </citation>
    <scope>IDENTIFICATION</scope>
    <source>
        <strain evidence="12">USDA</strain>
    </source>
</reference>
<dbReference type="VEuPathDB" id="VectorBase:SCAU016896"/>
<proteinExistence type="predicted"/>
<dbReference type="Proteomes" id="UP000095300">
    <property type="component" value="Unassembled WGS sequence"/>
</dbReference>
<evidence type="ECO:0000256" key="1">
    <source>
        <dbReference type="ARBA" id="ARBA00004613"/>
    </source>
</evidence>
<dbReference type="Gene3D" id="3.30.30.10">
    <property type="entry name" value="Knottin, scorpion toxin-like"/>
    <property type="match status" value="1"/>
</dbReference>
<evidence type="ECO:0000256" key="2">
    <source>
        <dbReference type="ARBA" id="ARBA00022525"/>
    </source>
</evidence>
<keyword evidence="8" id="KW-1015">Disulfide bond</keyword>
<feature type="chain" id="PRO_5015947674" description="Invertebrate defensins family profile domain-containing protein" evidence="10">
    <location>
        <begin position="21"/>
        <end position="91"/>
    </location>
</feature>
<keyword evidence="4" id="KW-0399">Innate immunity</keyword>
<comment type="subcellular location">
    <subcellularLocation>
        <location evidence="1">Secreted</location>
    </subcellularLocation>
</comment>
<evidence type="ECO:0000256" key="6">
    <source>
        <dbReference type="ARBA" id="ARBA00022940"/>
    </source>
</evidence>
<evidence type="ECO:0000313" key="12">
    <source>
        <dbReference type="EnsemblMetazoa" id="SCAU016896-PA"/>
    </source>
</evidence>
<dbReference type="SUPFAM" id="SSF57095">
    <property type="entry name" value="Scorpion toxin-like"/>
    <property type="match status" value="1"/>
</dbReference>
<dbReference type="PANTHER" id="PTHR13645">
    <property type="entry name" value="DEFENSIN"/>
    <property type="match status" value="1"/>
</dbReference>
<keyword evidence="7" id="KW-0044">Antibiotic</keyword>
<dbReference type="InterPro" id="IPR001542">
    <property type="entry name" value="Defensin_invertebrate/fungal"/>
</dbReference>
<evidence type="ECO:0000313" key="13">
    <source>
        <dbReference type="Proteomes" id="UP000095300"/>
    </source>
</evidence>
<keyword evidence="2" id="KW-0964">Secreted</keyword>
<evidence type="ECO:0000259" key="11">
    <source>
        <dbReference type="PROSITE" id="PS51378"/>
    </source>
</evidence>
<dbReference type="GO" id="GO:0006959">
    <property type="term" value="P:humoral immune response"/>
    <property type="evidence" value="ECO:0007669"/>
    <property type="project" value="TreeGrafter"/>
</dbReference>
<protein>
    <recommendedName>
        <fullName evidence="11">Invertebrate defensins family profile domain-containing protein</fullName>
    </recommendedName>
</protein>
<sequence>MKLILAFLVILGVFFCVASALPNPDERENNLLDDVDTLGENEEPEDHGRYKRLTCDLLSGLGVQDSACAAHCLLHFRPGGYCNSKRVCVCR</sequence>
<feature type="region of interest" description="Disordered" evidence="9">
    <location>
        <begin position="23"/>
        <end position="47"/>
    </location>
</feature>
<dbReference type="Pfam" id="PF01097">
    <property type="entry name" value="Defensin_2"/>
    <property type="match status" value="1"/>
</dbReference>
<feature type="domain" description="Invertebrate defensins family profile" evidence="11">
    <location>
        <begin position="52"/>
        <end position="91"/>
    </location>
</feature>
<keyword evidence="13" id="KW-1185">Reference proteome</keyword>
<organism evidence="12 13">
    <name type="scientific">Stomoxys calcitrans</name>
    <name type="common">Stable fly</name>
    <name type="synonym">Conops calcitrans</name>
    <dbReference type="NCBI Taxonomy" id="35570"/>
    <lineage>
        <taxon>Eukaryota</taxon>
        <taxon>Metazoa</taxon>
        <taxon>Ecdysozoa</taxon>
        <taxon>Arthropoda</taxon>
        <taxon>Hexapoda</taxon>
        <taxon>Insecta</taxon>
        <taxon>Pterygota</taxon>
        <taxon>Neoptera</taxon>
        <taxon>Endopterygota</taxon>
        <taxon>Diptera</taxon>
        <taxon>Brachycera</taxon>
        <taxon>Muscomorpha</taxon>
        <taxon>Muscoidea</taxon>
        <taxon>Muscidae</taxon>
        <taxon>Stomoxys</taxon>
    </lineage>
</organism>
<dbReference type="GO" id="GO:0050830">
    <property type="term" value="P:defense response to Gram-positive bacterium"/>
    <property type="evidence" value="ECO:0007669"/>
    <property type="project" value="UniProtKB-ARBA"/>
</dbReference>
<evidence type="ECO:0000256" key="9">
    <source>
        <dbReference type="SAM" id="MobiDB-lite"/>
    </source>
</evidence>
<dbReference type="PROSITE" id="PS51378">
    <property type="entry name" value="INVERT_DEFENSINS"/>
    <property type="match status" value="1"/>
</dbReference>
<evidence type="ECO:0000256" key="8">
    <source>
        <dbReference type="ARBA" id="ARBA00023157"/>
    </source>
</evidence>
<feature type="signal peptide" evidence="10">
    <location>
        <begin position="1"/>
        <end position="20"/>
    </location>
</feature>
<dbReference type="GO" id="GO:0005615">
    <property type="term" value="C:extracellular space"/>
    <property type="evidence" value="ECO:0007669"/>
    <property type="project" value="TreeGrafter"/>
</dbReference>
<evidence type="ECO:0000256" key="3">
    <source>
        <dbReference type="ARBA" id="ARBA00022529"/>
    </source>
</evidence>
<dbReference type="AlphaFoldDB" id="A0A2Y9D4K5"/>
<feature type="compositionally biased region" description="Acidic residues" evidence="9">
    <location>
        <begin position="31"/>
        <end position="45"/>
    </location>
</feature>
<name>A0A2Y9D4K5_STOCA</name>
<keyword evidence="5" id="KW-0391">Immunity</keyword>
<evidence type="ECO:0000256" key="7">
    <source>
        <dbReference type="ARBA" id="ARBA00023022"/>
    </source>
</evidence>
<dbReference type="InterPro" id="IPR036574">
    <property type="entry name" value="Scorpion_toxin-like_sf"/>
</dbReference>
<evidence type="ECO:0000256" key="5">
    <source>
        <dbReference type="ARBA" id="ARBA00022859"/>
    </source>
</evidence>
<dbReference type="FunFam" id="3.30.30.10:FF:000005">
    <property type="entry name" value="Defensin"/>
    <property type="match status" value="1"/>
</dbReference>
<accession>A0A2Y9D4K5</accession>
<keyword evidence="3" id="KW-0929">Antimicrobial</keyword>
<dbReference type="PANTHER" id="PTHR13645:SF0">
    <property type="entry name" value="DEFENSIN"/>
    <property type="match status" value="1"/>
</dbReference>
<evidence type="ECO:0000256" key="4">
    <source>
        <dbReference type="ARBA" id="ARBA00022588"/>
    </source>
</evidence>
<dbReference type="CDD" id="cd21806">
    <property type="entry name" value="DEFL_defensin-like"/>
    <property type="match status" value="1"/>
</dbReference>
<keyword evidence="10" id="KW-0732">Signal</keyword>
<keyword evidence="6" id="KW-0211">Defensin</keyword>
<dbReference type="EnsemblMetazoa" id="SCAU016896-RA">
    <property type="protein sequence ID" value="SCAU016896-PA"/>
    <property type="gene ID" value="SCAU016896"/>
</dbReference>
<dbReference type="GO" id="GO:0045087">
    <property type="term" value="P:innate immune response"/>
    <property type="evidence" value="ECO:0007669"/>
    <property type="project" value="UniProtKB-KW"/>
</dbReference>
<evidence type="ECO:0000256" key="10">
    <source>
        <dbReference type="SAM" id="SignalP"/>
    </source>
</evidence>